<protein>
    <submittedName>
        <fullName evidence="2">Uncharacterized protein</fullName>
    </submittedName>
</protein>
<accession>D7FLN4</accession>
<feature type="compositionally biased region" description="Polar residues" evidence="1">
    <location>
        <begin position="33"/>
        <end position="43"/>
    </location>
</feature>
<gene>
    <name evidence="2" type="ORF">Esi_0016_0174</name>
</gene>
<dbReference type="AlphaFoldDB" id="D7FLN4"/>
<feature type="compositionally biased region" description="Polar residues" evidence="1">
    <location>
        <begin position="7"/>
        <end position="19"/>
    </location>
</feature>
<evidence type="ECO:0000313" key="3">
    <source>
        <dbReference type="Proteomes" id="UP000002630"/>
    </source>
</evidence>
<feature type="compositionally biased region" description="Polar residues" evidence="1">
    <location>
        <begin position="50"/>
        <end position="69"/>
    </location>
</feature>
<feature type="region of interest" description="Disordered" evidence="1">
    <location>
        <begin position="1"/>
        <end position="106"/>
    </location>
</feature>
<proteinExistence type="predicted"/>
<dbReference type="EMBL" id="FN649737">
    <property type="protein sequence ID" value="CBJ25850.1"/>
    <property type="molecule type" value="Genomic_DNA"/>
</dbReference>
<reference evidence="2 3" key="1">
    <citation type="journal article" date="2010" name="Nature">
        <title>The Ectocarpus genome and the independent evolution of multicellularity in brown algae.</title>
        <authorList>
            <person name="Cock J.M."/>
            <person name="Sterck L."/>
            <person name="Rouze P."/>
            <person name="Scornet D."/>
            <person name="Allen A.E."/>
            <person name="Amoutzias G."/>
            <person name="Anthouard V."/>
            <person name="Artiguenave F."/>
            <person name="Aury J.M."/>
            <person name="Badger J.H."/>
            <person name="Beszteri B."/>
            <person name="Billiau K."/>
            <person name="Bonnet E."/>
            <person name="Bothwell J.H."/>
            <person name="Bowler C."/>
            <person name="Boyen C."/>
            <person name="Brownlee C."/>
            <person name="Carrano C.J."/>
            <person name="Charrier B."/>
            <person name="Cho G.Y."/>
            <person name="Coelho S.M."/>
            <person name="Collen J."/>
            <person name="Corre E."/>
            <person name="Da Silva C."/>
            <person name="Delage L."/>
            <person name="Delaroque N."/>
            <person name="Dittami S.M."/>
            <person name="Doulbeau S."/>
            <person name="Elias M."/>
            <person name="Farnham G."/>
            <person name="Gachon C.M."/>
            <person name="Gschloessl B."/>
            <person name="Heesch S."/>
            <person name="Jabbari K."/>
            <person name="Jubin C."/>
            <person name="Kawai H."/>
            <person name="Kimura K."/>
            <person name="Kloareg B."/>
            <person name="Kupper F.C."/>
            <person name="Lang D."/>
            <person name="Le Bail A."/>
            <person name="Leblanc C."/>
            <person name="Lerouge P."/>
            <person name="Lohr M."/>
            <person name="Lopez P.J."/>
            <person name="Martens C."/>
            <person name="Maumus F."/>
            <person name="Michel G."/>
            <person name="Miranda-Saavedra D."/>
            <person name="Morales J."/>
            <person name="Moreau H."/>
            <person name="Motomura T."/>
            <person name="Nagasato C."/>
            <person name="Napoli C.A."/>
            <person name="Nelson D.R."/>
            <person name="Nyvall-Collen P."/>
            <person name="Peters A.F."/>
            <person name="Pommier C."/>
            <person name="Potin P."/>
            <person name="Poulain J."/>
            <person name="Quesneville H."/>
            <person name="Read B."/>
            <person name="Rensing S.A."/>
            <person name="Ritter A."/>
            <person name="Rousvoal S."/>
            <person name="Samanta M."/>
            <person name="Samson G."/>
            <person name="Schroeder D.C."/>
            <person name="Segurens B."/>
            <person name="Strittmatter M."/>
            <person name="Tonon T."/>
            <person name="Tregear J.W."/>
            <person name="Valentin K."/>
            <person name="von Dassow P."/>
            <person name="Yamagishi T."/>
            <person name="Van de Peer Y."/>
            <person name="Wincker P."/>
        </authorList>
    </citation>
    <scope>NUCLEOTIDE SEQUENCE [LARGE SCALE GENOMIC DNA]</scope>
    <source>
        <strain evidence="3">Ec32 / CCAP1310/4</strain>
    </source>
</reference>
<dbReference type="EMBL" id="FN648143">
    <property type="protein sequence ID" value="CBJ25850.1"/>
    <property type="molecule type" value="Genomic_DNA"/>
</dbReference>
<evidence type="ECO:0000313" key="2">
    <source>
        <dbReference type="EMBL" id="CBJ25850.1"/>
    </source>
</evidence>
<sequence>MPPTPAPISNTTAEPTALSTALDIPSTPAPIFATTTPEPTALSTEPEGTPSPTRTIAPSPSSDGRSTSAGGRCRRHCGRGGGDSSDGGLHVAPTIREEKGRRPTAR</sequence>
<organism evidence="2 3">
    <name type="scientific">Ectocarpus siliculosus</name>
    <name type="common">Brown alga</name>
    <name type="synonym">Conferva siliculosa</name>
    <dbReference type="NCBI Taxonomy" id="2880"/>
    <lineage>
        <taxon>Eukaryota</taxon>
        <taxon>Sar</taxon>
        <taxon>Stramenopiles</taxon>
        <taxon>Ochrophyta</taxon>
        <taxon>PX clade</taxon>
        <taxon>Phaeophyceae</taxon>
        <taxon>Ectocarpales</taxon>
        <taxon>Ectocarpaceae</taxon>
        <taxon>Ectocarpus</taxon>
    </lineage>
</organism>
<dbReference type="Proteomes" id="UP000002630">
    <property type="component" value="Linkage Group LG12"/>
</dbReference>
<evidence type="ECO:0000256" key="1">
    <source>
        <dbReference type="SAM" id="MobiDB-lite"/>
    </source>
</evidence>
<feature type="compositionally biased region" description="Basic and acidic residues" evidence="1">
    <location>
        <begin position="95"/>
        <end position="106"/>
    </location>
</feature>
<keyword evidence="3" id="KW-1185">Reference proteome</keyword>
<name>D7FLN4_ECTSI</name>
<dbReference type="InParanoid" id="D7FLN4"/>